<gene>
    <name evidence="2" type="ORF">DI563_19090</name>
</gene>
<dbReference type="PANTHER" id="PTHR43685:SF2">
    <property type="entry name" value="GLYCOSYLTRANSFERASE 2-LIKE DOMAIN-CONTAINING PROTEIN"/>
    <property type="match status" value="1"/>
</dbReference>
<dbReference type="InterPro" id="IPR050834">
    <property type="entry name" value="Glycosyltransf_2"/>
</dbReference>
<proteinExistence type="predicted"/>
<dbReference type="Gene3D" id="3.90.550.10">
    <property type="entry name" value="Spore Coat Polysaccharide Biosynthesis Protein SpsA, Chain A"/>
    <property type="match status" value="1"/>
</dbReference>
<dbReference type="AlphaFoldDB" id="A0A2W5Q586"/>
<dbReference type="PANTHER" id="PTHR43685">
    <property type="entry name" value="GLYCOSYLTRANSFERASE"/>
    <property type="match status" value="1"/>
</dbReference>
<sequence length="293" mass="33426">MVKFSVVIPTYESSGVIGRAIDSLNRQTYKEFEVLFVDDRSRDYEGLRKVVESTSGFKYSILQLTRHVNQVESRKVGIAAASGDFVCFLDHDDFWEPRKLDLLHSLIESERFSSEKIFYHQLRCQGNDGREFFYPRRGIAPRESVAEYLFVSNGMMQSSALAIPISIAKNLPFNSDAVPHDDWDLVLQAYKQGVSFRYIDHALATWSVRRMIGVSPRDSSDVSLRWFAQRVDLFDKAGTVGFLLNVVFPKQVAEKKYSAALGTLFTSFRLQPLFAGRASLSLARRFFIKFGAR</sequence>
<accession>A0A2W5Q586</accession>
<reference evidence="2 3" key="1">
    <citation type="submission" date="2017-08" db="EMBL/GenBank/DDBJ databases">
        <title>Infants hospitalized years apart are colonized by the same room-sourced microbial strains.</title>
        <authorList>
            <person name="Brooks B."/>
            <person name="Olm M.R."/>
            <person name="Firek B.A."/>
            <person name="Baker R."/>
            <person name="Thomas B.C."/>
            <person name="Morowitz M.J."/>
            <person name="Banfield J.F."/>
        </authorList>
    </citation>
    <scope>NUCLEOTIDE SEQUENCE [LARGE SCALE GENOMIC DNA]</scope>
    <source>
        <strain evidence="2">S2_005_003_R2_41</strain>
    </source>
</reference>
<evidence type="ECO:0000313" key="3">
    <source>
        <dbReference type="Proteomes" id="UP000249135"/>
    </source>
</evidence>
<dbReference type="EMBL" id="QFPP01000285">
    <property type="protein sequence ID" value="PZQ69845.1"/>
    <property type="molecule type" value="Genomic_DNA"/>
</dbReference>
<evidence type="ECO:0000259" key="1">
    <source>
        <dbReference type="Pfam" id="PF00535"/>
    </source>
</evidence>
<dbReference type="Pfam" id="PF00535">
    <property type="entry name" value="Glycos_transf_2"/>
    <property type="match status" value="1"/>
</dbReference>
<protein>
    <recommendedName>
        <fullName evidence="1">Glycosyltransferase 2-like domain-containing protein</fullName>
    </recommendedName>
</protein>
<dbReference type="InterPro" id="IPR029044">
    <property type="entry name" value="Nucleotide-diphossugar_trans"/>
</dbReference>
<evidence type="ECO:0000313" key="2">
    <source>
        <dbReference type="EMBL" id="PZQ69845.1"/>
    </source>
</evidence>
<dbReference type="Proteomes" id="UP000249135">
    <property type="component" value="Unassembled WGS sequence"/>
</dbReference>
<dbReference type="InterPro" id="IPR001173">
    <property type="entry name" value="Glyco_trans_2-like"/>
</dbReference>
<dbReference type="SUPFAM" id="SSF53448">
    <property type="entry name" value="Nucleotide-diphospho-sugar transferases"/>
    <property type="match status" value="1"/>
</dbReference>
<dbReference type="CDD" id="cd00761">
    <property type="entry name" value="Glyco_tranf_GTA_type"/>
    <property type="match status" value="1"/>
</dbReference>
<name>A0A2W5Q586_VARPD</name>
<feature type="domain" description="Glycosyltransferase 2-like" evidence="1">
    <location>
        <begin position="5"/>
        <end position="112"/>
    </location>
</feature>
<comment type="caution">
    <text evidence="2">The sequence shown here is derived from an EMBL/GenBank/DDBJ whole genome shotgun (WGS) entry which is preliminary data.</text>
</comment>
<organism evidence="2 3">
    <name type="scientific">Variovorax paradoxus</name>
    <dbReference type="NCBI Taxonomy" id="34073"/>
    <lineage>
        <taxon>Bacteria</taxon>
        <taxon>Pseudomonadati</taxon>
        <taxon>Pseudomonadota</taxon>
        <taxon>Betaproteobacteria</taxon>
        <taxon>Burkholderiales</taxon>
        <taxon>Comamonadaceae</taxon>
        <taxon>Variovorax</taxon>
    </lineage>
</organism>